<dbReference type="PANTHER" id="PTHR24075:SF0">
    <property type="entry name" value="TRANSLOCATION PROTEIN SEC63 HOMOLOG"/>
    <property type="match status" value="1"/>
</dbReference>
<organism evidence="12 13">
    <name type="scientific">Phialophora macrospora</name>
    <dbReference type="NCBI Taxonomy" id="1851006"/>
    <lineage>
        <taxon>Eukaryota</taxon>
        <taxon>Fungi</taxon>
        <taxon>Dikarya</taxon>
        <taxon>Ascomycota</taxon>
        <taxon>Pezizomycotina</taxon>
        <taxon>Eurotiomycetes</taxon>
        <taxon>Chaetothyriomycetidae</taxon>
        <taxon>Chaetothyriales</taxon>
        <taxon>Herpotrichiellaceae</taxon>
        <taxon>Phialophora</taxon>
    </lineage>
</organism>
<evidence type="ECO:0000256" key="3">
    <source>
        <dbReference type="ARBA" id="ARBA00022692"/>
    </source>
</evidence>
<dbReference type="FunFam" id="1.10.287.110:FF:000039">
    <property type="entry name" value="Protein translocation complex component (Npl1)"/>
    <property type="match status" value="1"/>
</dbReference>
<evidence type="ECO:0000256" key="4">
    <source>
        <dbReference type="ARBA" id="ARBA00022824"/>
    </source>
</evidence>
<dbReference type="Pfam" id="PF00226">
    <property type="entry name" value="DnaJ"/>
    <property type="match status" value="1"/>
</dbReference>
<dbReference type="PRINTS" id="PR00625">
    <property type="entry name" value="JDOMAIN"/>
</dbReference>
<keyword evidence="4" id="KW-0256">Endoplasmic reticulum</keyword>
<feature type="transmembrane region" description="Helical" evidence="10">
    <location>
        <begin position="75"/>
        <end position="93"/>
    </location>
</feature>
<dbReference type="SUPFAM" id="SSF46565">
    <property type="entry name" value="Chaperone J-domain"/>
    <property type="match status" value="1"/>
</dbReference>
<reference evidence="12 13" key="1">
    <citation type="submission" date="2015-01" db="EMBL/GenBank/DDBJ databases">
        <title>The Genome Sequence of Capronia semiimmersa CBS27337.</title>
        <authorList>
            <consortium name="The Broad Institute Genomics Platform"/>
            <person name="Cuomo C."/>
            <person name="de Hoog S."/>
            <person name="Gorbushina A."/>
            <person name="Stielow B."/>
            <person name="Teixiera M."/>
            <person name="Abouelleil A."/>
            <person name="Chapman S.B."/>
            <person name="Priest M."/>
            <person name="Young S.K."/>
            <person name="Wortman J."/>
            <person name="Nusbaum C."/>
            <person name="Birren B."/>
        </authorList>
    </citation>
    <scope>NUCLEOTIDE SEQUENCE [LARGE SCALE GENOMIC DNA]</scope>
    <source>
        <strain evidence="12 13">CBS 27337</strain>
    </source>
</reference>
<dbReference type="InterPro" id="IPR001623">
    <property type="entry name" value="DnaJ_domain"/>
</dbReference>
<dbReference type="PANTHER" id="PTHR24075">
    <property type="entry name" value="SEC63 DOMAIN-CONTAINING"/>
    <property type="match status" value="1"/>
</dbReference>
<dbReference type="GO" id="GO:0006614">
    <property type="term" value="P:SRP-dependent cotranslational protein targeting to membrane"/>
    <property type="evidence" value="ECO:0007669"/>
    <property type="project" value="TreeGrafter"/>
</dbReference>
<dbReference type="GO" id="GO:0006620">
    <property type="term" value="P:post-translational protein targeting to endoplasmic reticulum membrane"/>
    <property type="evidence" value="ECO:0007669"/>
    <property type="project" value="TreeGrafter"/>
</dbReference>
<dbReference type="STRING" id="5601.A0A0D2FPD6"/>
<dbReference type="GO" id="GO:0003723">
    <property type="term" value="F:RNA binding"/>
    <property type="evidence" value="ECO:0007669"/>
    <property type="project" value="TreeGrafter"/>
</dbReference>
<feature type="compositionally biased region" description="Acidic residues" evidence="9">
    <location>
        <begin position="487"/>
        <end position="498"/>
    </location>
</feature>
<keyword evidence="8" id="KW-0143">Chaperone</keyword>
<feature type="region of interest" description="Disordered" evidence="9">
    <location>
        <begin position="658"/>
        <end position="731"/>
    </location>
</feature>
<evidence type="ECO:0000256" key="7">
    <source>
        <dbReference type="ARBA" id="ARBA00023136"/>
    </source>
</evidence>
<evidence type="ECO:0000256" key="8">
    <source>
        <dbReference type="ARBA" id="ARBA00023186"/>
    </source>
</evidence>
<protein>
    <recommendedName>
        <fullName evidence="11">J domain-containing protein</fullName>
    </recommendedName>
</protein>
<dbReference type="Gene3D" id="1.10.287.110">
    <property type="entry name" value="DnaJ domain"/>
    <property type="match status" value="1"/>
</dbReference>
<evidence type="ECO:0000313" key="12">
    <source>
        <dbReference type="EMBL" id="KIW70158.1"/>
    </source>
</evidence>
<dbReference type="SMART" id="SM00271">
    <property type="entry name" value="DnaJ"/>
    <property type="match status" value="1"/>
</dbReference>
<feature type="compositionally biased region" description="Basic residues" evidence="9">
    <location>
        <begin position="670"/>
        <end position="680"/>
    </location>
</feature>
<dbReference type="InterPro" id="IPR014756">
    <property type="entry name" value="Ig_E-set"/>
</dbReference>
<feature type="domain" description="J" evidence="11">
    <location>
        <begin position="104"/>
        <end position="176"/>
    </location>
</feature>
<dbReference type="SMART" id="SM00973">
    <property type="entry name" value="Sec63"/>
    <property type="match status" value="1"/>
</dbReference>
<sequence>MSEYNYDEGGQFFPFFMLTMAGLVTIPLTYNVLKASTDLEQTASRIKSDFRPKNVDVIEAQRKRRKRQTRKTKRIIAVVLGYAFMAYMIYLISVTQSTTPKMWDPYDILGVSRSASEKDIDRFYRNLAKKYHPDKATPDASKNETMDDVNSRWVEMTKAYKALTDEEIRNNYLLYGNPDGKQSTSIGIALPKWMVEEGNRWFVVAFYGILLGIMLPYTLGKWWYGTQALTKDKVLHASAGNLFREWKEDISEGGVVAATSVGQEFRETLKGARSDAGAARVESKVLNSNVLTEEDKVRLKSIDDPVRRKTLALLWAYLARIDLEDPELEKEKYDVAPTALLLNNSFASITLPFGHVKPLLASYHTSQNIIQAVPPSSSAILQLPNFTPEIVDKISKSYKAGALTFSKFMHLPPATRRGLCSDLSDAQYNQAMTVASQIPRLVVARAFFKVVGERVVTPGSLVQLVIKARIIPPGTPTGEIPPINSLDLEDIDPDEGDLDALHGRKPAKSKRRKLPDGSYVDDDAKDGSVQPPLAHAPYFAAEHAPRWHVFLAESRTGRISVPPFTFTSFDRPIFTTDPDTGAVKPTFNVVTLKCSFQAPPQIHAFPFVMHLVCDSYIGLDEKVDVVLDVRDPKEAEVVESDEDISEPDEDSLAGQLQAMKSGGMSASPTTKRKPKKRARAMSHAEAQEGKGGVPVAVAGNAPDESDDESDTEGDDDSDSSETDTETEDEDA</sequence>
<dbReference type="GO" id="GO:0031207">
    <property type="term" value="C:Sec62/Sec63 complex"/>
    <property type="evidence" value="ECO:0007669"/>
    <property type="project" value="TreeGrafter"/>
</dbReference>
<comment type="subcellular location">
    <subcellularLocation>
        <location evidence="1">Endoplasmic reticulum membrane</location>
        <topology evidence="1">Multi-pass membrane protein</topology>
    </subcellularLocation>
</comment>
<evidence type="ECO:0000259" key="11">
    <source>
        <dbReference type="PROSITE" id="PS50076"/>
    </source>
</evidence>
<dbReference type="Proteomes" id="UP000054266">
    <property type="component" value="Unassembled WGS sequence"/>
</dbReference>
<evidence type="ECO:0000256" key="5">
    <source>
        <dbReference type="ARBA" id="ARBA00022927"/>
    </source>
</evidence>
<dbReference type="AlphaFoldDB" id="A0A0D2FPD6"/>
<dbReference type="InterPro" id="IPR036869">
    <property type="entry name" value="J_dom_sf"/>
</dbReference>
<proteinExistence type="predicted"/>
<feature type="compositionally biased region" description="Basic residues" evidence="9">
    <location>
        <begin position="503"/>
        <end position="513"/>
    </location>
</feature>
<dbReference type="EMBL" id="KN846957">
    <property type="protein sequence ID" value="KIW70158.1"/>
    <property type="molecule type" value="Genomic_DNA"/>
</dbReference>
<evidence type="ECO:0000256" key="1">
    <source>
        <dbReference type="ARBA" id="ARBA00004477"/>
    </source>
</evidence>
<feature type="transmembrane region" description="Helical" evidence="10">
    <location>
        <begin position="201"/>
        <end position="224"/>
    </location>
</feature>
<evidence type="ECO:0000256" key="10">
    <source>
        <dbReference type="SAM" id="Phobius"/>
    </source>
</evidence>
<dbReference type="HOGENOM" id="CLU_014210_0_0_1"/>
<dbReference type="Gene3D" id="2.60.40.150">
    <property type="entry name" value="C2 domain"/>
    <property type="match status" value="1"/>
</dbReference>
<dbReference type="CDD" id="cd06257">
    <property type="entry name" value="DnaJ"/>
    <property type="match status" value="1"/>
</dbReference>
<dbReference type="PROSITE" id="PS50076">
    <property type="entry name" value="DNAJ_2"/>
    <property type="match status" value="1"/>
</dbReference>
<dbReference type="Gene3D" id="1.10.3380.10">
    <property type="entry name" value="Sec63 N-terminal domain-like domain"/>
    <property type="match status" value="1"/>
</dbReference>
<evidence type="ECO:0000256" key="6">
    <source>
        <dbReference type="ARBA" id="ARBA00022989"/>
    </source>
</evidence>
<evidence type="ECO:0000256" key="2">
    <source>
        <dbReference type="ARBA" id="ARBA00022448"/>
    </source>
</evidence>
<dbReference type="SUPFAM" id="SSF81296">
    <property type="entry name" value="E set domains"/>
    <property type="match status" value="1"/>
</dbReference>
<dbReference type="InterPro" id="IPR004179">
    <property type="entry name" value="Sec63-dom"/>
</dbReference>
<feature type="transmembrane region" description="Helical" evidence="10">
    <location>
        <begin position="12"/>
        <end position="33"/>
    </location>
</feature>
<keyword evidence="6 10" id="KW-1133">Transmembrane helix</keyword>
<dbReference type="Gene3D" id="1.10.150.20">
    <property type="entry name" value="5' to 3' exonuclease, C-terminal subdomain"/>
    <property type="match status" value="1"/>
</dbReference>
<dbReference type="InterPro" id="IPR035892">
    <property type="entry name" value="C2_domain_sf"/>
</dbReference>
<feature type="compositionally biased region" description="Acidic residues" evidence="9">
    <location>
        <begin position="703"/>
        <end position="731"/>
    </location>
</feature>
<accession>A0A0D2FPD6</accession>
<name>A0A0D2FPD6_9EURO</name>
<keyword evidence="3 10" id="KW-0812">Transmembrane</keyword>
<feature type="region of interest" description="Disordered" evidence="9">
    <location>
        <begin position="477"/>
        <end position="526"/>
    </location>
</feature>
<dbReference type="SUPFAM" id="SSF158702">
    <property type="entry name" value="Sec63 N-terminal domain-like"/>
    <property type="match status" value="1"/>
</dbReference>
<keyword evidence="7 10" id="KW-0472">Membrane</keyword>
<evidence type="ECO:0000313" key="13">
    <source>
        <dbReference type="Proteomes" id="UP000054266"/>
    </source>
</evidence>
<evidence type="ECO:0000256" key="9">
    <source>
        <dbReference type="SAM" id="MobiDB-lite"/>
    </source>
</evidence>
<dbReference type="GO" id="GO:0008320">
    <property type="term" value="F:protein transmembrane transporter activity"/>
    <property type="evidence" value="ECO:0007669"/>
    <property type="project" value="TreeGrafter"/>
</dbReference>
<keyword evidence="2" id="KW-0813">Transport</keyword>
<keyword evidence="5" id="KW-0653">Protein transport</keyword>
<keyword evidence="13" id="KW-1185">Reference proteome</keyword>
<gene>
    <name evidence="12" type="ORF">PV04_02456</name>
</gene>